<dbReference type="EMBL" id="JAHDYR010000045">
    <property type="protein sequence ID" value="KAG9391911.1"/>
    <property type="molecule type" value="Genomic_DNA"/>
</dbReference>
<name>A0A8J6BVZ4_9EUKA</name>
<accession>A0A8J6BVZ4</accession>
<organism evidence="2 3">
    <name type="scientific">Carpediemonas membranifera</name>
    <dbReference type="NCBI Taxonomy" id="201153"/>
    <lineage>
        <taxon>Eukaryota</taxon>
        <taxon>Metamonada</taxon>
        <taxon>Carpediemonas-like organisms</taxon>
        <taxon>Carpediemonas</taxon>
    </lineage>
</organism>
<proteinExistence type="predicted"/>
<reference evidence="2" key="1">
    <citation type="submission" date="2021-05" db="EMBL/GenBank/DDBJ databases">
        <title>A free-living protist that lacks canonical eukaryotic 1 DNA replication and segregation systems.</title>
        <authorList>
            <person name="Salas-Leiva D.E."/>
            <person name="Tromer E.C."/>
            <person name="Curtis B.A."/>
            <person name="Jerlstrom-Hultqvist J."/>
            <person name="Kolisko M."/>
            <person name="Yi Z."/>
            <person name="Salas-Leiva J.S."/>
            <person name="Gallot-Lavallee L."/>
            <person name="Kops G.J.P.L."/>
            <person name="Archibald J.M."/>
            <person name="Simpson A.G.B."/>
            <person name="Roger A.J."/>
        </authorList>
    </citation>
    <scope>NUCLEOTIDE SEQUENCE</scope>
    <source>
        <strain evidence="2">BICM</strain>
    </source>
</reference>
<comment type="caution">
    <text evidence="2">The sequence shown here is derived from an EMBL/GenBank/DDBJ whole genome shotgun (WGS) entry which is preliminary data.</text>
</comment>
<feature type="region of interest" description="Disordered" evidence="1">
    <location>
        <begin position="1"/>
        <end position="28"/>
    </location>
</feature>
<dbReference type="Proteomes" id="UP000717585">
    <property type="component" value="Unassembled WGS sequence"/>
</dbReference>
<sequence length="81" mass="8709">MKRDGRIETPRNATAQRDEFSGARRNLQTGSADASAALSALRDAAKSAVELAHFDPARPIDLFTIRHTATATGKNQVSEIS</sequence>
<gene>
    <name evidence="2" type="ORF">J8273_6800</name>
</gene>
<evidence type="ECO:0000256" key="1">
    <source>
        <dbReference type="SAM" id="MobiDB-lite"/>
    </source>
</evidence>
<dbReference type="AlphaFoldDB" id="A0A8J6BVZ4"/>
<evidence type="ECO:0000313" key="3">
    <source>
        <dbReference type="Proteomes" id="UP000717585"/>
    </source>
</evidence>
<evidence type="ECO:0000313" key="2">
    <source>
        <dbReference type="EMBL" id="KAG9391911.1"/>
    </source>
</evidence>
<keyword evidence="3" id="KW-1185">Reference proteome</keyword>
<protein>
    <submittedName>
        <fullName evidence="2">Uncharacterized protein</fullName>
    </submittedName>
</protein>